<dbReference type="EMBL" id="CP155447">
    <property type="protein sequence ID" value="XBH08122.1"/>
    <property type="molecule type" value="Genomic_DNA"/>
</dbReference>
<dbReference type="GO" id="GO:0004084">
    <property type="term" value="F:branched-chain-amino-acid transaminase activity"/>
    <property type="evidence" value="ECO:0007669"/>
    <property type="project" value="UniProtKB-EC"/>
</dbReference>
<comment type="cofactor">
    <cofactor evidence="1 12">
        <name>pyridoxal 5'-phosphate</name>
        <dbReference type="ChEBI" id="CHEBI:597326"/>
    </cofactor>
</comment>
<dbReference type="EC" id="2.6.1.42" evidence="6"/>
<gene>
    <name evidence="13" type="ORF">V5E97_19410</name>
</gene>
<dbReference type="InterPro" id="IPR043132">
    <property type="entry name" value="BCAT-like_C"/>
</dbReference>
<dbReference type="InterPro" id="IPR036038">
    <property type="entry name" value="Aminotransferase-like"/>
</dbReference>
<dbReference type="Pfam" id="PF01063">
    <property type="entry name" value="Aminotran_4"/>
    <property type="match status" value="1"/>
</dbReference>
<dbReference type="AlphaFoldDB" id="A0AAU7CR95"/>
<dbReference type="RefSeq" id="WP_406700960.1">
    <property type="nucleotide sequence ID" value="NZ_CP155447.1"/>
</dbReference>
<comment type="catalytic activity">
    <reaction evidence="9">
        <text>L-isoleucine + 2-oxoglutarate = (S)-3-methyl-2-oxopentanoate + L-glutamate</text>
        <dbReference type="Rhea" id="RHEA:24801"/>
        <dbReference type="ChEBI" id="CHEBI:16810"/>
        <dbReference type="ChEBI" id="CHEBI:29985"/>
        <dbReference type="ChEBI" id="CHEBI:35146"/>
        <dbReference type="ChEBI" id="CHEBI:58045"/>
        <dbReference type="EC" id="2.6.1.42"/>
    </reaction>
</comment>
<protein>
    <recommendedName>
        <fullName evidence="6">branched-chain-amino-acid transaminase</fullName>
        <ecNumber evidence="6">2.6.1.42</ecNumber>
    </recommendedName>
</protein>
<dbReference type="GO" id="GO:0046394">
    <property type="term" value="P:carboxylic acid biosynthetic process"/>
    <property type="evidence" value="ECO:0007669"/>
    <property type="project" value="UniProtKB-ARBA"/>
</dbReference>
<keyword evidence="13" id="KW-0032">Aminotransferase</keyword>
<comment type="pathway">
    <text evidence="4">Amino-acid biosynthesis; L-leucine biosynthesis; L-leucine from 3-methyl-2-oxobutanoate: step 4/4.</text>
</comment>
<dbReference type="SUPFAM" id="SSF56752">
    <property type="entry name" value="D-aminoacid aminotransferase-like PLP-dependent enzymes"/>
    <property type="match status" value="1"/>
</dbReference>
<evidence type="ECO:0000256" key="1">
    <source>
        <dbReference type="ARBA" id="ARBA00001933"/>
    </source>
</evidence>
<dbReference type="Gene3D" id="3.30.470.10">
    <property type="match status" value="1"/>
</dbReference>
<keyword evidence="7 12" id="KW-0663">Pyridoxal phosphate</keyword>
<dbReference type="InterPro" id="IPR018300">
    <property type="entry name" value="Aminotrans_IV_CS"/>
</dbReference>
<evidence type="ECO:0000256" key="4">
    <source>
        <dbReference type="ARBA" id="ARBA00005072"/>
    </source>
</evidence>
<name>A0AAU7CR95_9BACT</name>
<comment type="pathway">
    <text evidence="2">Amino-acid biosynthesis; L-isoleucine biosynthesis; L-isoleucine from 2-oxobutanoate: step 4/4.</text>
</comment>
<evidence type="ECO:0000256" key="7">
    <source>
        <dbReference type="ARBA" id="ARBA00022898"/>
    </source>
</evidence>
<dbReference type="CDD" id="cd00449">
    <property type="entry name" value="PLPDE_IV"/>
    <property type="match status" value="1"/>
</dbReference>
<evidence type="ECO:0000256" key="6">
    <source>
        <dbReference type="ARBA" id="ARBA00013053"/>
    </source>
</evidence>
<comment type="similarity">
    <text evidence="5 11">Belongs to the class-IV pyridoxal-phosphate-dependent aminotransferase family.</text>
</comment>
<evidence type="ECO:0000256" key="5">
    <source>
        <dbReference type="ARBA" id="ARBA00009320"/>
    </source>
</evidence>
<sequence length="277" mass="30397">MIWVDGRIVPDQSLSVSVLDRTFEHGLGLFETLRTWQRRAPLLDRHLARLRKSAEALGLPLETSALPDLAAVASLLEANGQKGDAALRLTLTGGVSDTDGSILWMRSTPLPPPMITGPGAVVDFGDWLVDPNDPLLRHKTLNYWRRRSAYQNARARGFDETLSMCIGSNLWEGSRTNLFVVVGDGLVTPSLDGPIVPGIMRGLVLELARSLSLKVWERADLRSNELQNARELFLTNSVRGIIPVARLGDLAWDAPGPLTVCLKTLLFEWLNEGGTTS</sequence>
<evidence type="ECO:0000256" key="3">
    <source>
        <dbReference type="ARBA" id="ARBA00004931"/>
    </source>
</evidence>
<accession>A0AAU7CR95</accession>
<evidence type="ECO:0000256" key="9">
    <source>
        <dbReference type="ARBA" id="ARBA00048798"/>
    </source>
</evidence>
<dbReference type="InterPro" id="IPR043131">
    <property type="entry name" value="BCAT-like_N"/>
</dbReference>
<evidence type="ECO:0000256" key="8">
    <source>
        <dbReference type="ARBA" id="ARBA00048212"/>
    </source>
</evidence>
<comment type="catalytic activity">
    <reaction evidence="8">
        <text>L-valine + 2-oxoglutarate = 3-methyl-2-oxobutanoate + L-glutamate</text>
        <dbReference type="Rhea" id="RHEA:24813"/>
        <dbReference type="ChEBI" id="CHEBI:11851"/>
        <dbReference type="ChEBI" id="CHEBI:16810"/>
        <dbReference type="ChEBI" id="CHEBI:29985"/>
        <dbReference type="ChEBI" id="CHEBI:57762"/>
        <dbReference type="EC" id="2.6.1.42"/>
    </reaction>
</comment>
<dbReference type="InterPro" id="IPR001544">
    <property type="entry name" value="Aminotrans_IV"/>
</dbReference>
<evidence type="ECO:0000313" key="13">
    <source>
        <dbReference type="EMBL" id="XBH08122.1"/>
    </source>
</evidence>
<evidence type="ECO:0000256" key="11">
    <source>
        <dbReference type="RuleBase" id="RU004106"/>
    </source>
</evidence>
<evidence type="ECO:0000256" key="10">
    <source>
        <dbReference type="ARBA" id="ARBA00049229"/>
    </source>
</evidence>
<keyword evidence="13" id="KW-0808">Transferase</keyword>
<dbReference type="Gene3D" id="3.20.10.10">
    <property type="entry name" value="D-amino Acid Aminotransferase, subunit A, domain 2"/>
    <property type="match status" value="1"/>
</dbReference>
<comment type="catalytic activity">
    <reaction evidence="10">
        <text>L-leucine + 2-oxoglutarate = 4-methyl-2-oxopentanoate + L-glutamate</text>
        <dbReference type="Rhea" id="RHEA:18321"/>
        <dbReference type="ChEBI" id="CHEBI:16810"/>
        <dbReference type="ChEBI" id="CHEBI:17865"/>
        <dbReference type="ChEBI" id="CHEBI:29985"/>
        <dbReference type="ChEBI" id="CHEBI:57427"/>
        <dbReference type="EC" id="2.6.1.42"/>
    </reaction>
</comment>
<dbReference type="PANTHER" id="PTHR42743">
    <property type="entry name" value="AMINO-ACID AMINOTRANSFERASE"/>
    <property type="match status" value="1"/>
</dbReference>
<proteinExistence type="inferred from homology"/>
<evidence type="ECO:0000256" key="12">
    <source>
        <dbReference type="RuleBase" id="RU004516"/>
    </source>
</evidence>
<dbReference type="PROSITE" id="PS00770">
    <property type="entry name" value="AA_TRANSFER_CLASS_4"/>
    <property type="match status" value="1"/>
</dbReference>
<evidence type="ECO:0000256" key="2">
    <source>
        <dbReference type="ARBA" id="ARBA00004824"/>
    </source>
</evidence>
<dbReference type="InterPro" id="IPR050571">
    <property type="entry name" value="Class-IV_PLP-Dep_Aminotrnsfr"/>
</dbReference>
<dbReference type="PANTHER" id="PTHR42743:SF11">
    <property type="entry name" value="AMINODEOXYCHORISMATE LYASE"/>
    <property type="match status" value="1"/>
</dbReference>
<reference evidence="13" key="1">
    <citation type="submission" date="2024-05" db="EMBL/GenBank/DDBJ databases">
        <title>Planctomycetes of the genus Singulisphaera possess chitinolytic capabilities.</title>
        <authorList>
            <person name="Ivanova A."/>
        </authorList>
    </citation>
    <scope>NUCLEOTIDE SEQUENCE</scope>
    <source>
        <strain evidence="13">Ch08T</strain>
    </source>
</reference>
<comment type="pathway">
    <text evidence="3">Amino-acid biosynthesis; L-valine biosynthesis; L-valine from pyruvate: step 4/4.</text>
</comment>
<organism evidence="13">
    <name type="scientific">Singulisphaera sp. Ch08</name>
    <dbReference type="NCBI Taxonomy" id="3120278"/>
    <lineage>
        <taxon>Bacteria</taxon>
        <taxon>Pseudomonadati</taxon>
        <taxon>Planctomycetota</taxon>
        <taxon>Planctomycetia</taxon>
        <taxon>Isosphaerales</taxon>
        <taxon>Isosphaeraceae</taxon>
        <taxon>Singulisphaera</taxon>
    </lineage>
</organism>